<dbReference type="eggNOG" id="COG3976">
    <property type="taxonomic scope" value="Bacteria"/>
</dbReference>
<comment type="similarity">
    <text evidence="3">Belongs to the FAD-dependent oxidoreductase 2 family. FRD/SDH subfamily.</text>
</comment>
<feature type="domain" description="FMN-binding" evidence="12">
    <location>
        <begin position="523"/>
        <end position="596"/>
    </location>
</feature>
<dbReference type="EMBL" id="ACCF01000181">
    <property type="protein sequence ID" value="EEF66996.1"/>
    <property type="molecule type" value="Genomic_DNA"/>
</dbReference>
<dbReference type="Pfam" id="PF00890">
    <property type="entry name" value="FAD_binding_2"/>
    <property type="match status" value="1"/>
</dbReference>
<reference evidence="13 14" key="2">
    <citation type="submission" date="2009-02" db="EMBL/GenBank/DDBJ databases">
        <title>Draft genome sequence of Holdemania filiformis DSM 12042.</title>
        <authorList>
            <person name="Sudarsanam P."/>
            <person name="Ley R."/>
            <person name="Guruge J."/>
            <person name="Turnbaugh P.J."/>
            <person name="Mahowald M."/>
            <person name="Liep D."/>
            <person name="Gordon J."/>
        </authorList>
    </citation>
    <scope>NUCLEOTIDE SEQUENCE [LARGE SCALE GENOMIC DNA]</scope>
    <source>
        <strain evidence="13 14">DSM 12042</strain>
    </source>
</reference>
<dbReference type="eggNOG" id="COG1053">
    <property type="taxonomic scope" value="Bacteria"/>
</dbReference>
<evidence type="ECO:0000313" key="13">
    <source>
        <dbReference type="EMBL" id="EEF66996.1"/>
    </source>
</evidence>
<evidence type="ECO:0000256" key="11">
    <source>
        <dbReference type="SAM" id="SignalP"/>
    </source>
</evidence>
<dbReference type="HOGENOM" id="CLU_011398_4_5_9"/>
<dbReference type="PANTHER" id="PTHR43400:SF7">
    <property type="entry name" value="FAD-DEPENDENT OXIDOREDUCTASE 2 FAD BINDING DOMAIN-CONTAINING PROTEIN"/>
    <property type="match status" value="1"/>
</dbReference>
<reference evidence="13 14" key="1">
    <citation type="submission" date="2008-12" db="EMBL/GenBank/DDBJ databases">
        <authorList>
            <person name="Fulton L."/>
            <person name="Clifton S."/>
            <person name="Fulton B."/>
            <person name="Xu J."/>
            <person name="Minx P."/>
            <person name="Pepin K.H."/>
            <person name="Johnson M."/>
            <person name="Bhonagiri V."/>
            <person name="Nash W.E."/>
            <person name="Mardis E.R."/>
            <person name="Wilson R.K."/>
        </authorList>
    </citation>
    <scope>NUCLEOTIDE SEQUENCE [LARGE SCALE GENOMIC DNA]</scope>
    <source>
        <strain evidence="13 14">DSM 12042</strain>
    </source>
</reference>
<dbReference type="InterPro" id="IPR003953">
    <property type="entry name" value="FAD-dep_OxRdtase_2_FAD-bd"/>
</dbReference>
<evidence type="ECO:0000256" key="10">
    <source>
        <dbReference type="SAM" id="MobiDB-lite"/>
    </source>
</evidence>
<dbReference type="RefSeq" id="WP_006059984.1">
    <property type="nucleotide sequence ID" value="NZ_GG657559.1"/>
</dbReference>
<dbReference type="Gene3D" id="3.50.50.60">
    <property type="entry name" value="FAD/NAD(P)-binding domain"/>
    <property type="match status" value="1"/>
</dbReference>
<dbReference type="GO" id="GO:0016020">
    <property type="term" value="C:membrane"/>
    <property type="evidence" value="ECO:0007669"/>
    <property type="project" value="InterPro"/>
</dbReference>
<dbReference type="GO" id="GO:0010181">
    <property type="term" value="F:FMN binding"/>
    <property type="evidence" value="ECO:0007669"/>
    <property type="project" value="InterPro"/>
</dbReference>
<keyword evidence="7" id="KW-0274">FAD</keyword>
<dbReference type="EC" id="1.3.99.33" evidence="4"/>
<evidence type="ECO:0000256" key="5">
    <source>
        <dbReference type="ARBA" id="ARBA00015872"/>
    </source>
</evidence>
<comment type="cofactor">
    <cofactor evidence="1">
        <name>FMN</name>
        <dbReference type="ChEBI" id="CHEBI:58210"/>
    </cofactor>
</comment>
<protein>
    <recommendedName>
        <fullName evidence="5">Urocanate reductase</fullName>
        <ecNumber evidence="4">1.3.99.33</ecNumber>
    </recommendedName>
</protein>
<dbReference type="Pfam" id="PF04205">
    <property type="entry name" value="FMN_bind"/>
    <property type="match status" value="1"/>
</dbReference>
<comment type="caution">
    <text evidence="13">The sequence shown here is derived from an EMBL/GenBank/DDBJ whole genome shotgun (WGS) entry which is preliminary data.</text>
</comment>
<dbReference type="InterPro" id="IPR036188">
    <property type="entry name" value="FAD/NAD-bd_sf"/>
</dbReference>
<evidence type="ECO:0000313" key="14">
    <source>
        <dbReference type="Proteomes" id="UP000005950"/>
    </source>
</evidence>
<feature type="chain" id="PRO_5002893607" description="Urocanate reductase" evidence="11">
    <location>
        <begin position="22"/>
        <end position="596"/>
    </location>
</feature>
<dbReference type="PROSITE" id="PS51257">
    <property type="entry name" value="PROKAR_LIPOPROTEIN"/>
    <property type="match status" value="1"/>
</dbReference>
<comment type="catalytic activity">
    <reaction evidence="9">
        <text>dihydrourocanate + A = urocanate + AH2</text>
        <dbReference type="Rhea" id="RHEA:36059"/>
        <dbReference type="ChEBI" id="CHEBI:13193"/>
        <dbReference type="ChEBI" id="CHEBI:17499"/>
        <dbReference type="ChEBI" id="CHEBI:27247"/>
        <dbReference type="ChEBI" id="CHEBI:72991"/>
        <dbReference type="EC" id="1.3.99.33"/>
    </reaction>
</comment>
<dbReference type="InterPro" id="IPR007329">
    <property type="entry name" value="FMN-bd"/>
</dbReference>
<evidence type="ECO:0000256" key="8">
    <source>
        <dbReference type="ARBA" id="ARBA00023002"/>
    </source>
</evidence>
<dbReference type="InterPro" id="IPR050315">
    <property type="entry name" value="FAD-oxidoreductase_2"/>
</dbReference>
<dbReference type="Gene3D" id="3.90.1010.20">
    <property type="match status" value="1"/>
</dbReference>
<evidence type="ECO:0000256" key="2">
    <source>
        <dbReference type="ARBA" id="ARBA00001974"/>
    </source>
</evidence>
<keyword evidence="8" id="KW-0560">Oxidoreductase</keyword>
<evidence type="ECO:0000259" key="12">
    <source>
        <dbReference type="SMART" id="SM00900"/>
    </source>
</evidence>
<evidence type="ECO:0000256" key="9">
    <source>
        <dbReference type="ARBA" id="ARBA00049922"/>
    </source>
</evidence>
<dbReference type="Gene3D" id="3.90.700.10">
    <property type="entry name" value="Succinate dehydrogenase/fumarate reductase flavoprotein, catalytic domain"/>
    <property type="match status" value="1"/>
</dbReference>
<dbReference type="Proteomes" id="UP000005950">
    <property type="component" value="Unassembled WGS sequence"/>
</dbReference>
<dbReference type="AlphaFoldDB" id="B9YAG2"/>
<evidence type="ECO:0000256" key="1">
    <source>
        <dbReference type="ARBA" id="ARBA00001917"/>
    </source>
</evidence>
<keyword evidence="6" id="KW-0285">Flavoprotein</keyword>
<dbReference type="SUPFAM" id="SSF51905">
    <property type="entry name" value="FAD/NAD(P)-binding domain"/>
    <property type="match status" value="1"/>
</dbReference>
<evidence type="ECO:0000256" key="6">
    <source>
        <dbReference type="ARBA" id="ARBA00022630"/>
    </source>
</evidence>
<evidence type="ECO:0000256" key="3">
    <source>
        <dbReference type="ARBA" id="ARBA00008040"/>
    </source>
</evidence>
<dbReference type="InterPro" id="IPR027477">
    <property type="entry name" value="Succ_DH/fumarate_Rdtase_cat_sf"/>
</dbReference>
<dbReference type="STRING" id="545696.HOLDEFILI_02819"/>
<dbReference type="SMART" id="SM00900">
    <property type="entry name" value="FMN_bind"/>
    <property type="match status" value="1"/>
</dbReference>
<feature type="region of interest" description="Disordered" evidence="10">
    <location>
        <begin position="493"/>
        <end position="527"/>
    </location>
</feature>
<gene>
    <name evidence="13" type="ORF">HOLDEFILI_02819</name>
</gene>
<name>B9YAG2_9FIRM</name>
<dbReference type="PANTHER" id="PTHR43400">
    <property type="entry name" value="FUMARATE REDUCTASE"/>
    <property type="match status" value="1"/>
</dbReference>
<dbReference type="SUPFAM" id="SSF56425">
    <property type="entry name" value="Succinate dehydrogenase/fumarate reductase flavoprotein, catalytic domain"/>
    <property type="match status" value="1"/>
</dbReference>
<keyword evidence="11" id="KW-0732">Signal</keyword>
<evidence type="ECO:0000256" key="4">
    <source>
        <dbReference type="ARBA" id="ARBA00013137"/>
    </source>
</evidence>
<sequence length="596" mass="63903">MKKYLALILGLCLTVGLGGCASTPAEKTPETQPESGNEQFDIVIVGAGGAGLAAAVEAHEQGADNILVLEKMSFAGGSTTMAFGGFNCTNSRFMDEQGKEETPVMLVDKIVKNGAGFADVDMAGIIAMETPKVIEWLDGFGSEWGKIRYADLHCPTDGTIPGVELVKVLKEQAEKNGIEIRYNSPAVDLIADESGRVSGVQVKDANGEYTIDAQAVILATGGFESNPEMIAKYDNPGLAHIHLAPSQGNMGDGIVMAEKLGAELRNMDLIQLSCAVAPFSIQMQLPIKNNGVVFINKEGKRFTNEYSEASSDRRITEDILKQTDAECFGVYNETIYQTFMAIEEKDFFDEYRMTGIDNSGTVIKADTLEELAEKLGVDQETFLATMNGLKTDNIGNEEVVKLADTYKSGPYYAVTLTPGVMDTLGGVLADTTGRVINKEGKPIKGLYAAGEVIGNVQGAYYSVGLGEAVVFGRVSARNAIEYIKDRQGLTEHVPFDRDTPQENNAETAKGNFTDGTFTGEGQGNNGPIKVEVTVKDGSITEIQVLEQAETPNIYAGAEEQFIPELIKTQNLEIDAVAGATNSSNGLREAVKNALKQ</sequence>
<proteinExistence type="inferred from homology"/>
<comment type="cofactor">
    <cofactor evidence="2">
        <name>FAD</name>
        <dbReference type="ChEBI" id="CHEBI:57692"/>
    </cofactor>
</comment>
<organism evidence="13 14">
    <name type="scientific">Holdemania filiformis DSM 12042</name>
    <dbReference type="NCBI Taxonomy" id="545696"/>
    <lineage>
        <taxon>Bacteria</taxon>
        <taxon>Bacillati</taxon>
        <taxon>Bacillota</taxon>
        <taxon>Erysipelotrichia</taxon>
        <taxon>Erysipelotrichales</taxon>
        <taxon>Erysipelotrichaceae</taxon>
        <taxon>Holdemania</taxon>
    </lineage>
</organism>
<accession>B9YAG2</accession>
<dbReference type="OrthoDB" id="9806724at2"/>
<feature type="signal peptide" evidence="11">
    <location>
        <begin position="1"/>
        <end position="21"/>
    </location>
</feature>
<dbReference type="GO" id="GO:0033765">
    <property type="term" value="F:steroid dehydrogenase activity, acting on the CH-CH group of donors"/>
    <property type="evidence" value="ECO:0007669"/>
    <property type="project" value="UniProtKB-ARBA"/>
</dbReference>
<evidence type="ECO:0000256" key="7">
    <source>
        <dbReference type="ARBA" id="ARBA00022827"/>
    </source>
</evidence>